<dbReference type="AlphaFoldDB" id="G0ECP0"/>
<name>G0ECP0_PYRF1</name>
<dbReference type="Pfam" id="PF12838">
    <property type="entry name" value="Fer4_7"/>
    <property type="match status" value="1"/>
</dbReference>
<accession>G0ECP0</accession>
<dbReference type="RefSeq" id="WP_014027287.1">
    <property type="nucleotide sequence ID" value="NC_015931.1"/>
</dbReference>
<dbReference type="Gene3D" id="3.30.70.20">
    <property type="match status" value="3"/>
</dbReference>
<feature type="domain" description="4Fe-4S ferredoxin-type" evidence="5">
    <location>
        <begin position="156"/>
        <end position="185"/>
    </location>
</feature>
<dbReference type="EMBL" id="CP002838">
    <property type="protein sequence ID" value="AEM39610.1"/>
    <property type="molecule type" value="Genomic_DNA"/>
</dbReference>
<dbReference type="STRING" id="694429.Pyrfu_1756"/>
<dbReference type="Pfam" id="PF00037">
    <property type="entry name" value="Fer4"/>
    <property type="match status" value="1"/>
</dbReference>
<dbReference type="GO" id="GO:0016491">
    <property type="term" value="F:oxidoreductase activity"/>
    <property type="evidence" value="ECO:0007669"/>
    <property type="project" value="UniProtKB-ARBA"/>
</dbReference>
<dbReference type="PANTHER" id="PTHR43687">
    <property type="entry name" value="ADENYLYLSULFATE REDUCTASE, BETA SUBUNIT"/>
    <property type="match status" value="1"/>
</dbReference>
<dbReference type="KEGG" id="pfm:Pyrfu_1756"/>
<protein>
    <recommendedName>
        <fullName evidence="5">4Fe-4S ferredoxin-type domain-containing protein</fullName>
    </recommendedName>
</protein>
<evidence type="ECO:0000313" key="7">
    <source>
        <dbReference type="Proteomes" id="UP000001037"/>
    </source>
</evidence>
<keyword evidence="7" id="KW-1185">Reference proteome</keyword>
<keyword evidence="3" id="KW-0408">Iron</keyword>
<dbReference type="GeneID" id="11138945"/>
<evidence type="ECO:0000256" key="2">
    <source>
        <dbReference type="ARBA" id="ARBA00022723"/>
    </source>
</evidence>
<organism evidence="6 7">
    <name type="scientific">Pyrolobus fumarii (strain DSM 11204 / 1A)</name>
    <dbReference type="NCBI Taxonomy" id="694429"/>
    <lineage>
        <taxon>Archaea</taxon>
        <taxon>Thermoproteota</taxon>
        <taxon>Thermoprotei</taxon>
        <taxon>Desulfurococcales</taxon>
        <taxon>Pyrodictiaceae</taxon>
        <taxon>Pyrolobus</taxon>
    </lineage>
</organism>
<dbReference type="InterPro" id="IPR017896">
    <property type="entry name" value="4Fe4S_Fe-S-bd"/>
</dbReference>
<dbReference type="GO" id="GO:0051539">
    <property type="term" value="F:4 iron, 4 sulfur cluster binding"/>
    <property type="evidence" value="ECO:0007669"/>
    <property type="project" value="UniProtKB-KW"/>
</dbReference>
<dbReference type="HOGENOM" id="CLU_044170_0_0_2"/>
<keyword evidence="2" id="KW-0479">Metal-binding</keyword>
<keyword evidence="1" id="KW-0004">4Fe-4S</keyword>
<evidence type="ECO:0000256" key="3">
    <source>
        <dbReference type="ARBA" id="ARBA00023004"/>
    </source>
</evidence>
<evidence type="ECO:0000313" key="6">
    <source>
        <dbReference type="EMBL" id="AEM39610.1"/>
    </source>
</evidence>
<dbReference type="PROSITE" id="PS51379">
    <property type="entry name" value="4FE4S_FER_2"/>
    <property type="match status" value="4"/>
</dbReference>
<feature type="domain" description="4Fe-4S ferredoxin-type" evidence="5">
    <location>
        <begin position="380"/>
        <end position="409"/>
    </location>
</feature>
<dbReference type="InterPro" id="IPR050572">
    <property type="entry name" value="Fe-S_Ferredoxin"/>
</dbReference>
<feature type="domain" description="4Fe-4S ferredoxin-type" evidence="5">
    <location>
        <begin position="347"/>
        <end position="376"/>
    </location>
</feature>
<gene>
    <name evidence="6" type="ordered locus">Pyrfu_1756</name>
</gene>
<dbReference type="eggNOG" id="arCOG02187">
    <property type="taxonomic scope" value="Archaea"/>
</dbReference>
<evidence type="ECO:0000256" key="1">
    <source>
        <dbReference type="ARBA" id="ARBA00022485"/>
    </source>
</evidence>
<dbReference type="SUPFAM" id="SSF54862">
    <property type="entry name" value="4Fe-4S ferredoxins"/>
    <property type="match status" value="2"/>
</dbReference>
<reference evidence="6 7" key="1">
    <citation type="journal article" date="2011" name="Stand. Genomic Sci.">
        <title>Complete genome sequence of the hyperthermophilic chemolithoautotroph Pyrolobus fumarii type strain (1A).</title>
        <authorList>
            <person name="Anderson I."/>
            <person name="Goker M."/>
            <person name="Nolan M."/>
            <person name="Lucas S."/>
            <person name="Hammon N."/>
            <person name="Deshpande S."/>
            <person name="Cheng J.F."/>
            <person name="Tapia R."/>
            <person name="Han C."/>
            <person name="Goodwin L."/>
            <person name="Pitluck S."/>
            <person name="Huntemann M."/>
            <person name="Liolios K."/>
            <person name="Ivanova N."/>
            <person name="Pagani I."/>
            <person name="Mavromatis K."/>
            <person name="Ovchinikova G."/>
            <person name="Pati A."/>
            <person name="Chen A."/>
            <person name="Palaniappan K."/>
            <person name="Land M."/>
            <person name="Hauser L."/>
            <person name="Brambilla E.M."/>
            <person name="Huber H."/>
            <person name="Yasawong M."/>
            <person name="Rohde M."/>
            <person name="Spring S."/>
            <person name="Abt B."/>
            <person name="Sikorski J."/>
            <person name="Wirth R."/>
            <person name="Detter J.C."/>
            <person name="Woyke T."/>
            <person name="Bristow J."/>
            <person name="Eisen J.A."/>
            <person name="Markowitz V."/>
            <person name="Hugenholtz P."/>
            <person name="Kyrpides N.C."/>
            <person name="Klenk H.P."/>
            <person name="Lapidus A."/>
        </authorList>
    </citation>
    <scope>NUCLEOTIDE SEQUENCE [LARGE SCALE GENOMIC DNA]</scope>
    <source>
        <strain evidence="7">DSM 11204 / 1A</strain>
    </source>
</reference>
<dbReference type="PANTHER" id="PTHR43687:SF1">
    <property type="entry name" value="FERREDOXIN III"/>
    <property type="match status" value="1"/>
</dbReference>
<evidence type="ECO:0000259" key="5">
    <source>
        <dbReference type="PROSITE" id="PS51379"/>
    </source>
</evidence>
<feature type="domain" description="4Fe-4S ferredoxin-type" evidence="5">
    <location>
        <begin position="127"/>
        <end position="154"/>
    </location>
</feature>
<evidence type="ECO:0000256" key="4">
    <source>
        <dbReference type="ARBA" id="ARBA00023014"/>
    </source>
</evidence>
<dbReference type="GO" id="GO:0046872">
    <property type="term" value="F:metal ion binding"/>
    <property type="evidence" value="ECO:0007669"/>
    <property type="project" value="UniProtKB-KW"/>
</dbReference>
<dbReference type="Proteomes" id="UP000001037">
    <property type="component" value="Chromosome"/>
</dbReference>
<dbReference type="OrthoDB" id="15347at2157"/>
<keyword evidence="4" id="KW-0411">Iron-sulfur</keyword>
<proteinExistence type="predicted"/>
<dbReference type="InterPro" id="IPR017900">
    <property type="entry name" value="4Fe4S_Fe_S_CS"/>
</dbReference>
<dbReference type="InParanoid" id="G0ECP0"/>
<sequence>MIRVVSVGFDAPLAERVELEKLPSVIHETIEAKQAIIVVARGAWHLWNELRQWMDRKGLNWLLVEPLDPLEANLAKVAFEQMLAARMTLAGFQGRSEAPSVITGEKRVTRRELLREAPAALTKYVDGVWVANTSPCSSPACPLCTSVCPYDALEGKPPRLDAMRCAGCGLCLSACPYRVLWKNSSSPHALWDYIRYLPGIEPGLVVYACRDSIAELLEGLKDHDDKRIIVVPVVCPGDVTLDLLLAPHLLGLRPVIYCPRAGEECGKESVTEYIRLVLSSYQSIVGEEPLVASTPSEVVEAQPGERLLEPWESPPSDLMAAARLAAEKLLSKRGVTDYVKINVPLVARHELDANRCTLCGACAAKCPMGALSLVLEGERESLVHDPSKCIACKTCEAVCPEDALRVVYAAPYSLGRRVLHAEEVVKCRVCGRPVGPKRLVESVASKLRASNAPKALMDTLYLCEECRRRRALGLLEQDDRSKVES</sequence>
<dbReference type="PROSITE" id="PS00198">
    <property type="entry name" value="4FE4S_FER_1"/>
    <property type="match status" value="2"/>
</dbReference>